<keyword evidence="1" id="KW-0175">Coiled coil</keyword>
<gene>
    <name evidence="3" type="ORF">PBIL07802_LOCUS13824</name>
</gene>
<feature type="region of interest" description="Disordered" evidence="2">
    <location>
        <begin position="179"/>
        <end position="198"/>
    </location>
</feature>
<accession>A0A7S3G7X0</accession>
<reference evidence="3" key="1">
    <citation type="submission" date="2021-01" db="EMBL/GenBank/DDBJ databases">
        <authorList>
            <person name="Corre E."/>
            <person name="Pelletier E."/>
            <person name="Niang G."/>
            <person name="Scheremetjew M."/>
            <person name="Finn R."/>
            <person name="Kale V."/>
            <person name="Holt S."/>
            <person name="Cochrane G."/>
            <person name="Meng A."/>
            <person name="Brown T."/>
            <person name="Cohen L."/>
        </authorList>
    </citation>
    <scope>NUCLEOTIDE SEQUENCE</scope>
    <source>
        <strain evidence="3">NIES-2562</strain>
    </source>
</reference>
<feature type="coiled-coil region" evidence="1">
    <location>
        <begin position="129"/>
        <end position="176"/>
    </location>
</feature>
<dbReference type="AlphaFoldDB" id="A0A7S3G7X0"/>
<proteinExistence type="predicted"/>
<sequence length="459" mass="52098">MHYVFCDLCRINHDHGKRHRYTRKHREAVDHIIEKVRKAAKQAIDNVVKVDISTLVEDDADESTDESVSFQCPLTGELVSLKKRPYKGEAELRYLSSQRFREQVLTFLQREGGGDEYDIDTITVNQQAVEKFEKKCEKWKKQKKKMQAEQLEKEKEAAASEEAEKYLRELEREQIEQAKARTVWSSRGIPQHPSGMHNGQRVWGGGIVPLPPSAWIPWDIDKSEMEEVGEGKEETGQDIHQEQDRGTEVEEVAMQTLHAYSDDGLTCLKSPILKPGYRNVHAGGVPPWMDNGEQVGGVDVPEGHEGPALPPSWKKERIPGSFRQEEKEAHRTRKDDERWRPDFGGVFSNRRRKETVPTASKPGGGRGQRRDGSSKPYHPYSRPPFQGSSPPLPFEKARPFEPLLPPSLPHAPQRATQAEVERRESSGDASAPPVPSTLSAQSEELRKKKERLKLMMGIS</sequence>
<feature type="region of interest" description="Disordered" evidence="2">
    <location>
        <begin position="298"/>
        <end position="459"/>
    </location>
</feature>
<evidence type="ECO:0000256" key="1">
    <source>
        <dbReference type="SAM" id="Coils"/>
    </source>
</evidence>
<dbReference type="Pfam" id="PF14968">
    <property type="entry name" value="CCDC84"/>
    <property type="match status" value="1"/>
</dbReference>
<evidence type="ECO:0000313" key="3">
    <source>
        <dbReference type="EMBL" id="CAE0251600.1"/>
    </source>
</evidence>
<protein>
    <recommendedName>
        <fullName evidence="4">U1-type domain-containing protein</fullName>
    </recommendedName>
</protein>
<dbReference type="InterPro" id="IPR028015">
    <property type="entry name" value="CCDC84-like"/>
</dbReference>
<organism evidence="3">
    <name type="scientific">Palpitomonas bilix</name>
    <dbReference type="NCBI Taxonomy" id="652834"/>
    <lineage>
        <taxon>Eukaryota</taxon>
        <taxon>Eukaryota incertae sedis</taxon>
    </lineage>
</organism>
<feature type="compositionally biased region" description="Basic and acidic residues" evidence="2">
    <location>
        <begin position="313"/>
        <end position="341"/>
    </location>
</feature>
<evidence type="ECO:0000256" key="2">
    <source>
        <dbReference type="SAM" id="MobiDB-lite"/>
    </source>
</evidence>
<evidence type="ECO:0008006" key="4">
    <source>
        <dbReference type="Google" id="ProtNLM"/>
    </source>
</evidence>
<dbReference type="EMBL" id="HBIB01021315">
    <property type="protein sequence ID" value="CAE0251600.1"/>
    <property type="molecule type" value="Transcribed_RNA"/>
</dbReference>
<name>A0A7S3G7X0_9EUKA</name>
<dbReference type="PANTHER" id="PTHR31198">
    <property type="entry name" value="COILED-COIL DOMAIN-CONTAINING PROTEIN 84"/>
    <property type="match status" value="1"/>
</dbReference>
<dbReference type="PANTHER" id="PTHR31198:SF1">
    <property type="entry name" value="CENTROSOMAL AT-AC SPLICING FACTOR"/>
    <property type="match status" value="1"/>
</dbReference>